<dbReference type="PRINTS" id="PR00062">
    <property type="entry name" value="RIBOSOMALL20"/>
</dbReference>
<evidence type="ECO:0000256" key="4">
    <source>
        <dbReference type="RuleBase" id="RU000561"/>
    </source>
</evidence>
<gene>
    <name evidence="5" type="ORF">LDAN0321_LOCUS16075</name>
</gene>
<dbReference type="AlphaFoldDB" id="A0A7S2PGZ0"/>
<dbReference type="GO" id="GO:0003735">
    <property type="term" value="F:structural constituent of ribosome"/>
    <property type="evidence" value="ECO:0007669"/>
    <property type="project" value="InterPro"/>
</dbReference>
<dbReference type="PANTHER" id="PTHR10986">
    <property type="entry name" value="39S RIBOSOMAL PROTEIN L20"/>
    <property type="match status" value="1"/>
</dbReference>
<dbReference type="GO" id="GO:0019843">
    <property type="term" value="F:rRNA binding"/>
    <property type="evidence" value="ECO:0007669"/>
    <property type="project" value="InterPro"/>
</dbReference>
<dbReference type="Pfam" id="PF00453">
    <property type="entry name" value="Ribosomal_L20"/>
    <property type="match status" value="1"/>
</dbReference>
<dbReference type="Gene3D" id="1.10.1900.20">
    <property type="entry name" value="Ribosomal protein L20"/>
    <property type="match status" value="1"/>
</dbReference>
<evidence type="ECO:0000256" key="2">
    <source>
        <dbReference type="ARBA" id="ARBA00022980"/>
    </source>
</evidence>
<dbReference type="InterPro" id="IPR005813">
    <property type="entry name" value="Ribosomal_bL20"/>
</dbReference>
<comment type="similarity">
    <text evidence="1 4">Belongs to the bacterial ribosomal protein bL20 family.</text>
</comment>
<dbReference type="GO" id="GO:0005840">
    <property type="term" value="C:ribosome"/>
    <property type="evidence" value="ECO:0007669"/>
    <property type="project" value="UniProtKB-KW"/>
</dbReference>
<reference evidence="5" key="1">
    <citation type="submission" date="2021-01" db="EMBL/GenBank/DDBJ databases">
        <authorList>
            <person name="Corre E."/>
            <person name="Pelletier E."/>
            <person name="Niang G."/>
            <person name="Scheremetjew M."/>
            <person name="Finn R."/>
            <person name="Kale V."/>
            <person name="Holt S."/>
            <person name="Cochrane G."/>
            <person name="Meng A."/>
            <person name="Brown T."/>
            <person name="Cohen L."/>
        </authorList>
    </citation>
    <scope>NUCLEOTIDE SEQUENCE</scope>
    <source>
        <strain evidence="5">B650</strain>
    </source>
</reference>
<dbReference type="InterPro" id="IPR035566">
    <property type="entry name" value="Ribosomal_protein_bL20_C"/>
</dbReference>
<dbReference type="Gene3D" id="6.10.160.10">
    <property type="match status" value="1"/>
</dbReference>
<evidence type="ECO:0000256" key="3">
    <source>
        <dbReference type="ARBA" id="ARBA00023274"/>
    </source>
</evidence>
<evidence type="ECO:0000256" key="1">
    <source>
        <dbReference type="ARBA" id="ARBA00007698"/>
    </source>
</evidence>
<dbReference type="FunFam" id="1.10.1900.20:FF:000001">
    <property type="entry name" value="50S ribosomal protein L20"/>
    <property type="match status" value="1"/>
</dbReference>
<keyword evidence="2 4" id="KW-0689">Ribosomal protein</keyword>
<dbReference type="EMBL" id="HBGY01026011">
    <property type="protein sequence ID" value="CAD9599162.1"/>
    <property type="molecule type" value="Transcribed_RNA"/>
</dbReference>
<evidence type="ECO:0008006" key="6">
    <source>
        <dbReference type="Google" id="ProtNLM"/>
    </source>
</evidence>
<organism evidence="5">
    <name type="scientific">Leptocylindrus danicus</name>
    <dbReference type="NCBI Taxonomy" id="163516"/>
    <lineage>
        <taxon>Eukaryota</taxon>
        <taxon>Sar</taxon>
        <taxon>Stramenopiles</taxon>
        <taxon>Ochrophyta</taxon>
        <taxon>Bacillariophyta</taxon>
        <taxon>Coscinodiscophyceae</taxon>
        <taxon>Chaetocerotophycidae</taxon>
        <taxon>Leptocylindrales</taxon>
        <taxon>Leptocylindraceae</taxon>
        <taxon>Leptocylindrus</taxon>
    </lineage>
</organism>
<dbReference type="GO" id="GO:1990904">
    <property type="term" value="C:ribonucleoprotein complex"/>
    <property type="evidence" value="ECO:0007669"/>
    <property type="project" value="UniProtKB-KW"/>
</dbReference>
<dbReference type="CDD" id="cd07026">
    <property type="entry name" value="Ribosomal_L20"/>
    <property type="match status" value="1"/>
</dbReference>
<name>A0A7S2PGZ0_9STRA</name>
<proteinExistence type="inferred from homology"/>
<sequence>MSLSILSRMQSSCRSLLRTTCNPIISLRQQLFPSNCTTHLTIQSRGMASKKHKRVIKQAKGFRGRANRTFKAALQRLEKSWQYAYRDRKQKKRNFRKLWIERINAGVRQHGMSYSKFINGSMHSGCELNRKVLADMASNEPFSFKAVVDVVKMMNVRRMNNK</sequence>
<dbReference type="NCBIfam" id="TIGR01032">
    <property type="entry name" value="rplT_bact"/>
    <property type="match status" value="1"/>
</dbReference>
<accession>A0A7S2PGZ0</accession>
<evidence type="ECO:0000313" key="5">
    <source>
        <dbReference type="EMBL" id="CAD9599162.1"/>
    </source>
</evidence>
<dbReference type="HAMAP" id="MF_00382">
    <property type="entry name" value="Ribosomal_bL20"/>
    <property type="match status" value="1"/>
</dbReference>
<dbReference type="SUPFAM" id="SSF74731">
    <property type="entry name" value="Ribosomal protein L20"/>
    <property type="match status" value="1"/>
</dbReference>
<keyword evidence="3 4" id="KW-0687">Ribonucleoprotein</keyword>
<protein>
    <recommendedName>
        <fullName evidence="6">50S ribosomal protein L20</fullName>
    </recommendedName>
</protein>
<dbReference type="GO" id="GO:0006412">
    <property type="term" value="P:translation"/>
    <property type="evidence" value="ECO:0007669"/>
    <property type="project" value="InterPro"/>
</dbReference>